<dbReference type="GO" id="GO:0016020">
    <property type="term" value="C:membrane"/>
    <property type="evidence" value="ECO:0007669"/>
    <property type="project" value="InterPro"/>
</dbReference>
<dbReference type="AlphaFoldDB" id="V3ZWH1"/>
<dbReference type="RefSeq" id="XP_009062337.1">
    <property type="nucleotide sequence ID" value="XM_009064089.1"/>
</dbReference>
<evidence type="ECO:0000313" key="4">
    <source>
        <dbReference type="Proteomes" id="UP000030746"/>
    </source>
</evidence>
<dbReference type="GeneID" id="20232808"/>
<keyword evidence="4" id="KW-1185">Reference proteome</keyword>
<dbReference type="CDD" id="cd18997">
    <property type="entry name" value="LGIC_ECD_nAChR"/>
    <property type="match status" value="1"/>
</dbReference>
<dbReference type="SUPFAM" id="SSF63712">
    <property type="entry name" value="Nicotinic receptor ligand binding domain-like"/>
    <property type="match status" value="1"/>
</dbReference>
<keyword evidence="1" id="KW-1133">Transmembrane helix</keyword>
<protein>
    <recommendedName>
        <fullName evidence="2">Neurotransmitter-gated ion-channel ligand-binding domain-containing protein</fullName>
    </recommendedName>
</protein>
<dbReference type="PANTHER" id="PTHR18945">
    <property type="entry name" value="NEUROTRANSMITTER GATED ION CHANNEL"/>
    <property type="match status" value="1"/>
</dbReference>
<dbReference type="CTD" id="20232808"/>
<dbReference type="GO" id="GO:0004888">
    <property type="term" value="F:transmembrane signaling receptor activity"/>
    <property type="evidence" value="ECO:0007669"/>
    <property type="project" value="InterPro"/>
</dbReference>
<dbReference type="EMBL" id="KB202954">
    <property type="protein sequence ID" value="ESO86940.1"/>
    <property type="molecule type" value="Genomic_DNA"/>
</dbReference>
<dbReference type="Proteomes" id="UP000030746">
    <property type="component" value="Unassembled WGS sequence"/>
</dbReference>
<gene>
    <name evidence="3" type="ORF">LOTGIDRAFT_128212</name>
</gene>
<dbReference type="STRING" id="225164.V3ZWH1"/>
<dbReference type="OMA" id="TIPMANE"/>
<evidence type="ECO:0000313" key="3">
    <source>
        <dbReference type="EMBL" id="ESO86940.1"/>
    </source>
</evidence>
<name>V3ZWH1_LOTGI</name>
<proteinExistence type="predicted"/>
<dbReference type="FunFam" id="2.70.170.10:FF:000028">
    <property type="entry name" value="AcetylCholine Receptor"/>
    <property type="match status" value="1"/>
</dbReference>
<dbReference type="Pfam" id="PF02931">
    <property type="entry name" value="Neur_chan_LBD"/>
    <property type="match status" value="1"/>
</dbReference>
<dbReference type="OrthoDB" id="410315at2759"/>
<accession>V3ZWH1</accession>
<dbReference type="KEGG" id="lgi:LOTGIDRAFT_128212"/>
<dbReference type="InterPro" id="IPR006201">
    <property type="entry name" value="Neur_channel"/>
</dbReference>
<evidence type="ECO:0000256" key="1">
    <source>
        <dbReference type="SAM" id="Phobius"/>
    </source>
</evidence>
<feature type="domain" description="Neurotransmitter-gated ion-channel ligand-binding" evidence="2">
    <location>
        <begin position="2"/>
        <end position="188"/>
    </location>
</feature>
<feature type="non-terminal residue" evidence="3">
    <location>
        <position position="1"/>
    </location>
</feature>
<keyword evidence="1" id="KW-0472">Membrane</keyword>
<feature type="transmembrane region" description="Helical" evidence="1">
    <location>
        <begin position="200"/>
        <end position="218"/>
    </location>
</feature>
<dbReference type="InterPro" id="IPR006202">
    <property type="entry name" value="Neur_chan_lig-bd"/>
</dbReference>
<dbReference type="InterPro" id="IPR036734">
    <property type="entry name" value="Neur_chan_lig-bd_sf"/>
</dbReference>
<sequence length="228" mass="26305">IRPYTDGAVIIKVGLTITQILDVNENNKLIKVDGRLLMNWHDSRLAWNSKQYNDTTSLRLPAHKVWLPDITLYNRYVQETPPSSKLRLVIYSNGMVSYIPKLSIESPCELDKAAVFMVCSFKMGSWAYDGYSLDIRDYFGKGIISLEDFTQNSDWEIVNSTIRRNEKYYKCCSEPYPDLTFTLTIRRKERCLDCLVDVDVVPIILVAFLVPIQFLIPIGSRERATFSK</sequence>
<reference evidence="3 4" key="1">
    <citation type="journal article" date="2013" name="Nature">
        <title>Insights into bilaterian evolution from three spiralian genomes.</title>
        <authorList>
            <person name="Simakov O."/>
            <person name="Marletaz F."/>
            <person name="Cho S.J."/>
            <person name="Edsinger-Gonzales E."/>
            <person name="Havlak P."/>
            <person name="Hellsten U."/>
            <person name="Kuo D.H."/>
            <person name="Larsson T."/>
            <person name="Lv J."/>
            <person name="Arendt D."/>
            <person name="Savage R."/>
            <person name="Osoegawa K."/>
            <person name="de Jong P."/>
            <person name="Grimwood J."/>
            <person name="Chapman J.A."/>
            <person name="Shapiro H."/>
            <person name="Aerts A."/>
            <person name="Otillar R.P."/>
            <person name="Terry A.Y."/>
            <person name="Boore J.L."/>
            <person name="Grigoriev I.V."/>
            <person name="Lindberg D.R."/>
            <person name="Seaver E.C."/>
            <person name="Weisblat D.A."/>
            <person name="Putnam N.H."/>
            <person name="Rokhsar D.S."/>
        </authorList>
    </citation>
    <scope>NUCLEOTIDE SEQUENCE [LARGE SCALE GENOMIC DNA]</scope>
</reference>
<dbReference type="Gene3D" id="2.70.170.10">
    <property type="entry name" value="Neurotransmitter-gated ion-channel ligand-binding domain"/>
    <property type="match status" value="1"/>
</dbReference>
<dbReference type="GO" id="GO:0005230">
    <property type="term" value="F:extracellular ligand-gated monoatomic ion channel activity"/>
    <property type="evidence" value="ECO:0007669"/>
    <property type="project" value="InterPro"/>
</dbReference>
<evidence type="ECO:0000259" key="2">
    <source>
        <dbReference type="Pfam" id="PF02931"/>
    </source>
</evidence>
<keyword evidence="1" id="KW-0812">Transmembrane</keyword>
<organism evidence="3 4">
    <name type="scientific">Lottia gigantea</name>
    <name type="common">Giant owl limpet</name>
    <dbReference type="NCBI Taxonomy" id="225164"/>
    <lineage>
        <taxon>Eukaryota</taxon>
        <taxon>Metazoa</taxon>
        <taxon>Spiralia</taxon>
        <taxon>Lophotrochozoa</taxon>
        <taxon>Mollusca</taxon>
        <taxon>Gastropoda</taxon>
        <taxon>Patellogastropoda</taxon>
        <taxon>Lottioidea</taxon>
        <taxon>Lottiidae</taxon>
        <taxon>Lottia</taxon>
    </lineage>
</organism>
<dbReference type="HOGENOM" id="CLU_018074_2_2_1"/>